<gene>
    <name evidence="6" type="primary">azoR</name>
    <name evidence="8" type="ORF">BWP39_30215</name>
</gene>
<dbReference type="InterPro" id="IPR003680">
    <property type="entry name" value="Flavodoxin_fold"/>
</dbReference>
<evidence type="ECO:0000256" key="2">
    <source>
        <dbReference type="ARBA" id="ARBA00022643"/>
    </source>
</evidence>
<dbReference type="PANTHER" id="PTHR43741">
    <property type="entry name" value="FMN-DEPENDENT NADH-AZOREDUCTASE 1"/>
    <property type="match status" value="1"/>
</dbReference>
<comment type="function">
    <text evidence="6">Quinone reductase that provides resistance to thiol-specific stress caused by electrophilic quinones.</text>
</comment>
<dbReference type="InterPro" id="IPR050104">
    <property type="entry name" value="FMN-dep_NADH:Q_OxRdtase_AzoR1"/>
</dbReference>
<feature type="binding site" evidence="6">
    <location>
        <begin position="96"/>
        <end position="99"/>
    </location>
    <ligand>
        <name>FMN</name>
        <dbReference type="ChEBI" id="CHEBI:58210"/>
    </ligand>
</feature>
<proteinExistence type="inferred from homology"/>
<feature type="domain" description="Flavodoxin-like fold" evidence="7">
    <location>
        <begin position="3"/>
        <end position="199"/>
    </location>
</feature>
<dbReference type="RefSeq" id="WP_096725840.1">
    <property type="nucleotide sequence ID" value="NZ_MTZV01000006.1"/>
</dbReference>
<evidence type="ECO:0000256" key="5">
    <source>
        <dbReference type="ARBA" id="ARBA00048542"/>
    </source>
</evidence>
<dbReference type="EC" id="1.6.5.-" evidence="6"/>
<evidence type="ECO:0000313" key="9">
    <source>
        <dbReference type="Proteomes" id="UP000218022"/>
    </source>
</evidence>
<comment type="similarity">
    <text evidence="6">Belongs to the azoreductase type 1 family.</text>
</comment>
<name>A0A2A4ES42_9BURK</name>
<sequence>MATVLHISSSVRSTGSTSRQLAAEFLSQRKASHPGDIIIERDLATVPVPHLTEQMMGAFFTPVEQHSPEQAETVQLSDALVAELLGADIIVLGVPMYNFSISSTLKAWIDHVIRVGVTFSYSADAGPVGKVAGKKVYLFIARGGVYSEGPAQSMDFQEAYLRAALGFIGLTDVTAIRAEGLAMGESAVEAALSGSRRLIEQFAAA</sequence>
<comment type="caution">
    <text evidence="6">Lacks conserved residue(s) required for the propagation of feature annotation.</text>
</comment>
<dbReference type="InterPro" id="IPR023048">
    <property type="entry name" value="NADH:quinone_OxRdtase_FMN_depd"/>
</dbReference>
<keyword evidence="2 6" id="KW-0288">FMN</keyword>
<comment type="catalytic activity">
    <reaction evidence="5">
        <text>N,N-dimethyl-1,4-phenylenediamine + anthranilate + 2 NAD(+) = 2-(4-dimethylaminophenyl)diazenylbenzoate + 2 NADH + 2 H(+)</text>
        <dbReference type="Rhea" id="RHEA:55872"/>
        <dbReference type="ChEBI" id="CHEBI:15378"/>
        <dbReference type="ChEBI" id="CHEBI:15783"/>
        <dbReference type="ChEBI" id="CHEBI:16567"/>
        <dbReference type="ChEBI" id="CHEBI:57540"/>
        <dbReference type="ChEBI" id="CHEBI:57945"/>
        <dbReference type="ChEBI" id="CHEBI:71579"/>
        <dbReference type="EC" id="1.7.1.17"/>
    </reaction>
    <physiologicalReaction direction="right-to-left" evidence="5">
        <dbReference type="Rhea" id="RHEA:55874"/>
    </physiologicalReaction>
</comment>
<dbReference type="EC" id="1.7.1.17" evidence="6"/>
<feature type="binding site" evidence="6">
    <location>
        <begin position="16"/>
        <end position="18"/>
    </location>
    <ligand>
        <name>FMN</name>
        <dbReference type="ChEBI" id="CHEBI:58210"/>
    </ligand>
</feature>
<evidence type="ECO:0000313" key="8">
    <source>
        <dbReference type="EMBL" id="PCE23961.1"/>
    </source>
</evidence>
<evidence type="ECO:0000256" key="6">
    <source>
        <dbReference type="HAMAP-Rule" id="MF_01216"/>
    </source>
</evidence>
<protein>
    <recommendedName>
        <fullName evidence="6">FMN dependent NADH:quinone oxidoreductase</fullName>
        <ecNumber evidence="6">1.6.5.-</ecNumber>
    </recommendedName>
    <alternativeName>
        <fullName evidence="6">Azo-dye reductase</fullName>
    </alternativeName>
    <alternativeName>
        <fullName evidence="6">FMN-dependent NADH-azo compound oxidoreductase</fullName>
    </alternativeName>
    <alternativeName>
        <fullName evidence="6">FMN-dependent NADH-azoreductase</fullName>
        <ecNumber evidence="6">1.7.1.17</ecNumber>
    </alternativeName>
</protein>
<dbReference type="InterPro" id="IPR029039">
    <property type="entry name" value="Flavoprotein-like_sf"/>
</dbReference>
<dbReference type="GO" id="GO:0016655">
    <property type="term" value="F:oxidoreductase activity, acting on NAD(P)H, quinone or similar compound as acceptor"/>
    <property type="evidence" value="ECO:0007669"/>
    <property type="project" value="InterPro"/>
</dbReference>
<dbReference type="OrthoDB" id="9787136at2"/>
<dbReference type="EMBL" id="MTZV01000006">
    <property type="protein sequence ID" value="PCE23961.1"/>
    <property type="molecule type" value="Genomic_DNA"/>
</dbReference>
<comment type="caution">
    <text evidence="8">The sequence shown here is derived from an EMBL/GenBank/DDBJ whole genome shotgun (WGS) entry which is preliminary data.</text>
</comment>
<dbReference type="AlphaFoldDB" id="A0A2A4ES42"/>
<evidence type="ECO:0000259" key="7">
    <source>
        <dbReference type="Pfam" id="PF02525"/>
    </source>
</evidence>
<dbReference type="GO" id="GO:0009055">
    <property type="term" value="F:electron transfer activity"/>
    <property type="evidence" value="ECO:0007669"/>
    <property type="project" value="UniProtKB-UniRule"/>
</dbReference>
<organism evidence="8 9">
    <name type="scientific">Paraburkholderia acidicola</name>
    <dbReference type="NCBI Taxonomy" id="1912599"/>
    <lineage>
        <taxon>Bacteria</taxon>
        <taxon>Pseudomonadati</taxon>
        <taxon>Pseudomonadota</taxon>
        <taxon>Betaproteobacteria</taxon>
        <taxon>Burkholderiales</taxon>
        <taxon>Burkholderiaceae</taxon>
        <taxon>Paraburkholderia</taxon>
    </lineage>
</organism>
<dbReference type="Pfam" id="PF02525">
    <property type="entry name" value="Flavodoxin_2"/>
    <property type="match status" value="1"/>
</dbReference>
<dbReference type="Gene3D" id="3.40.50.360">
    <property type="match status" value="1"/>
</dbReference>
<keyword evidence="4 6" id="KW-0520">NAD</keyword>
<comment type="subunit">
    <text evidence="6">Homodimer.</text>
</comment>
<dbReference type="GO" id="GO:0010181">
    <property type="term" value="F:FMN binding"/>
    <property type="evidence" value="ECO:0007669"/>
    <property type="project" value="UniProtKB-UniRule"/>
</dbReference>
<comment type="cofactor">
    <cofactor evidence="6">
        <name>FMN</name>
        <dbReference type="ChEBI" id="CHEBI:58210"/>
    </cofactor>
    <text evidence="6">Binds 1 FMN per subunit.</text>
</comment>
<dbReference type="PANTHER" id="PTHR43741:SF2">
    <property type="entry name" value="FMN-DEPENDENT NADH:QUINONE OXIDOREDUCTASE"/>
    <property type="match status" value="1"/>
</dbReference>
<dbReference type="Proteomes" id="UP000218022">
    <property type="component" value="Unassembled WGS sequence"/>
</dbReference>
<evidence type="ECO:0000256" key="1">
    <source>
        <dbReference type="ARBA" id="ARBA00022630"/>
    </source>
</evidence>
<accession>A0A2A4ES42</accession>
<reference evidence="8 9" key="1">
    <citation type="submission" date="2017-01" db="EMBL/GenBank/DDBJ databases">
        <title>Whole-Genome Shotgun Sequencing of Two beta-Proteobacterial Species in Search of the Bulgecin Biosynthetic Cluster.</title>
        <authorList>
            <person name="Horsman M.E."/>
            <person name="Marous D.R."/>
            <person name="Li R."/>
            <person name="Oliver R.A."/>
            <person name="Byun B."/>
            <person name="Emrich S.J."/>
            <person name="Boggess B."/>
            <person name="Townsend C.A."/>
            <person name="Mobashery S."/>
        </authorList>
    </citation>
    <scope>NUCLEOTIDE SEQUENCE [LARGE SCALE GENOMIC DNA]</scope>
    <source>
        <strain evidence="8 9">ATCC 31363</strain>
    </source>
</reference>
<dbReference type="GO" id="GO:0016652">
    <property type="term" value="F:oxidoreductase activity, acting on NAD(P)H as acceptor"/>
    <property type="evidence" value="ECO:0007669"/>
    <property type="project" value="UniProtKB-UniRule"/>
</dbReference>
<keyword evidence="1 6" id="KW-0285">Flavoprotein</keyword>
<keyword evidence="3 6" id="KW-0560">Oxidoreductase</keyword>
<dbReference type="HAMAP" id="MF_01216">
    <property type="entry name" value="Azoreductase_type1"/>
    <property type="match status" value="1"/>
</dbReference>
<dbReference type="SUPFAM" id="SSF52218">
    <property type="entry name" value="Flavoproteins"/>
    <property type="match status" value="1"/>
</dbReference>
<comment type="catalytic activity">
    <reaction evidence="6">
        <text>2 a quinone + NADH + H(+) = 2 a 1,4-benzosemiquinone + NAD(+)</text>
        <dbReference type="Rhea" id="RHEA:65952"/>
        <dbReference type="ChEBI" id="CHEBI:15378"/>
        <dbReference type="ChEBI" id="CHEBI:57540"/>
        <dbReference type="ChEBI" id="CHEBI:57945"/>
        <dbReference type="ChEBI" id="CHEBI:132124"/>
        <dbReference type="ChEBI" id="CHEBI:134225"/>
    </reaction>
</comment>
<comment type="function">
    <text evidence="6">Also exhibits azoreductase activity. Catalyzes the reductive cleavage of the azo bond in aromatic azo compounds to the corresponding amines.</text>
</comment>
<evidence type="ECO:0000256" key="3">
    <source>
        <dbReference type="ARBA" id="ARBA00023002"/>
    </source>
</evidence>
<feature type="binding site" evidence="6">
    <location>
        <position position="10"/>
    </location>
    <ligand>
        <name>FMN</name>
        <dbReference type="ChEBI" id="CHEBI:58210"/>
    </ligand>
</feature>
<evidence type="ECO:0000256" key="4">
    <source>
        <dbReference type="ARBA" id="ARBA00023027"/>
    </source>
</evidence>